<dbReference type="Gene3D" id="2.60.40.10">
    <property type="entry name" value="Immunoglobulins"/>
    <property type="match status" value="1"/>
</dbReference>
<dbReference type="GO" id="GO:0016798">
    <property type="term" value="F:hydrolase activity, acting on glycosyl bonds"/>
    <property type="evidence" value="ECO:0007669"/>
    <property type="project" value="UniProtKB-KW"/>
</dbReference>
<proteinExistence type="predicted"/>
<feature type="signal peptide" evidence="3">
    <location>
        <begin position="1"/>
        <end position="27"/>
    </location>
</feature>
<evidence type="ECO:0000313" key="5">
    <source>
        <dbReference type="EMBL" id="NYJ01629.1"/>
    </source>
</evidence>
<dbReference type="GO" id="GO:0000272">
    <property type="term" value="P:polysaccharide catabolic process"/>
    <property type="evidence" value="ECO:0007669"/>
    <property type="project" value="UniProtKB-KW"/>
</dbReference>
<feature type="domain" description="Fibronectin type-III" evidence="4">
    <location>
        <begin position="363"/>
        <end position="453"/>
    </location>
</feature>
<feature type="chain" id="PRO_5038841825" description="Fibronectin type-III domain-containing protein" evidence="3">
    <location>
        <begin position="28"/>
        <end position="456"/>
    </location>
</feature>
<name>A0A853C2R4_9ACTN</name>
<dbReference type="InterPro" id="IPR003961">
    <property type="entry name" value="FN3_dom"/>
</dbReference>
<accession>A0A853C2R4</accession>
<dbReference type="EMBL" id="JACCFP010000001">
    <property type="protein sequence ID" value="NYJ01629.1"/>
    <property type="molecule type" value="Genomic_DNA"/>
</dbReference>
<protein>
    <recommendedName>
        <fullName evidence="4">Fibronectin type-III domain-containing protein</fullName>
    </recommendedName>
</protein>
<dbReference type="InterPro" id="IPR013783">
    <property type="entry name" value="Ig-like_fold"/>
</dbReference>
<reference evidence="5 6" key="1">
    <citation type="submission" date="2020-07" db="EMBL/GenBank/DDBJ databases">
        <title>Sequencing the genomes of 1000 actinobacteria strains.</title>
        <authorList>
            <person name="Klenk H.-P."/>
        </authorList>
    </citation>
    <scope>NUCLEOTIDE SEQUENCE [LARGE SCALE GENOMIC DNA]</scope>
    <source>
        <strain evidence="5 6">DSM 103833</strain>
    </source>
</reference>
<dbReference type="AlphaFoldDB" id="A0A853C2R4"/>
<evidence type="ECO:0000256" key="3">
    <source>
        <dbReference type="SAM" id="SignalP"/>
    </source>
</evidence>
<evidence type="ECO:0000256" key="2">
    <source>
        <dbReference type="ARBA" id="ARBA00023326"/>
    </source>
</evidence>
<evidence type="ECO:0000313" key="6">
    <source>
        <dbReference type="Proteomes" id="UP000530424"/>
    </source>
</evidence>
<gene>
    <name evidence="5" type="ORF">HNR19_002327</name>
</gene>
<evidence type="ECO:0000256" key="1">
    <source>
        <dbReference type="ARBA" id="ARBA00023295"/>
    </source>
</evidence>
<sequence length="456" mass="49689">MKIRTKRAALYAWLPVLCLVALSLSTAPGSSEARRAGNLTISPGEFYGGQGVTFKGNIGTAGKRSIWLEFHMGRAGDDWTRIEGSTRETEADGSFEFVFPARGMNNIKLRVAAAGGLATEQKNFTAHDQAVTLAVQPDDLDYGDSYCGGSRRHFISYDAVAAEGYTLTVDSTPDGEPVLEGRGVRLEKRVKGTDWQEVATATIDDKGKATFDLPGSASTGQVAYRARLAEWTDNDSEIGWYPSFPTYVDAQERPNAVTIVEAKDPTADPWADPESLIVEWPTVTDALVDDIIIAWNQGPTPPDRPGSADDRAFRAPSATQLALNDLQPNKNYSFAVFTRSDQGICSKAESDTEKTDPIPQPLPVEGFSATALAPREVKLTWNPISDAPPEGQQLTSLLIYRDGAFVTALPPTETSYTDTTVWPEGNFTYEIYTVNHWDVESPHETAFVQTPPEVTP</sequence>
<organism evidence="5 6">
    <name type="scientific">Nocardioides thalensis</name>
    <dbReference type="NCBI Taxonomy" id="1914755"/>
    <lineage>
        <taxon>Bacteria</taxon>
        <taxon>Bacillati</taxon>
        <taxon>Actinomycetota</taxon>
        <taxon>Actinomycetes</taxon>
        <taxon>Propionibacteriales</taxon>
        <taxon>Nocardioidaceae</taxon>
        <taxon>Nocardioides</taxon>
    </lineage>
</organism>
<comment type="caution">
    <text evidence="5">The sequence shown here is derived from an EMBL/GenBank/DDBJ whole genome shotgun (WGS) entry which is preliminary data.</text>
</comment>
<keyword evidence="1" id="KW-0326">Glycosidase</keyword>
<keyword evidence="3" id="KW-0732">Signal</keyword>
<dbReference type="SUPFAM" id="SSF49265">
    <property type="entry name" value="Fibronectin type III"/>
    <property type="match status" value="1"/>
</dbReference>
<dbReference type="SMART" id="SM00060">
    <property type="entry name" value="FN3"/>
    <property type="match status" value="2"/>
</dbReference>
<dbReference type="Proteomes" id="UP000530424">
    <property type="component" value="Unassembled WGS sequence"/>
</dbReference>
<dbReference type="PROSITE" id="PS50853">
    <property type="entry name" value="FN3"/>
    <property type="match status" value="1"/>
</dbReference>
<keyword evidence="6" id="KW-1185">Reference proteome</keyword>
<keyword evidence="2" id="KW-0119">Carbohydrate metabolism</keyword>
<dbReference type="RefSeq" id="WP_179668091.1">
    <property type="nucleotide sequence ID" value="NZ_JACCFP010000001.1"/>
</dbReference>
<keyword evidence="2" id="KW-0624">Polysaccharide degradation</keyword>
<evidence type="ECO:0000259" key="4">
    <source>
        <dbReference type="PROSITE" id="PS50853"/>
    </source>
</evidence>
<dbReference type="InterPro" id="IPR036116">
    <property type="entry name" value="FN3_sf"/>
</dbReference>
<keyword evidence="1" id="KW-0378">Hydrolase</keyword>